<organism evidence="6 7">
    <name type="scientific">Flavobacterium chungbukense</name>
    <dbReference type="NCBI Taxonomy" id="877464"/>
    <lineage>
        <taxon>Bacteria</taxon>
        <taxon>Pseudomonadati</taxon>
        <taxon>Bacteroidota</taxon>
        <taxon>Flavobacteriia</taxon>
        <taxon>Flavobacteriales</taxon>
        <taxon>Flavobacteriaceae</taxon>
        <taxon>Flavobacterium</taxon>
    </lineage>
</organism>
<evidence type="ECO:0000256" key="4">
    <source>
        <dbReference type="ARBA" id="ARBA00023172"/>
    </source>
</evidence>
<comment type="caution">
    <text evidence="6">The sequence shown here is derived from an EMBL/GenBank/DDBJ whole genome shotgun (WGS) entry which is preliminary data.</text>
</comment>
<dbReference type="PANTHER" id="PTHR30563">
    <property type="entry name" value="DNA RECOMBINATION PROTEIN RMUC"/>
    <property type="match status" value="1"/>
</dbReference>
<dbReference type="PANTHER" id="PTHR30563:SF0">
    <property type="entry name" value="DNA RECOMBINATION PROTEIN RMUC"/>
    <property type="match status" value="1"/>
</dbReference>
<keyword evidence="3 5" id="KW-0175">Coiled coil</keyword>
<evidence type="ECO:0000313" key="7">
    <source>
        <dbReference type="Proteomes" id="UP001501333"/>
    </source>
</evidence>
<evidence type="ECO:0000256" key="2">
    <source>
        <dbReference type="ARBA" id="ARBA00009840"/>
    </source>
</evidence>
<keyword evidence="7" id="KW-1185">Reference proteome</keyword>
<name>A0ABP7YIY2_9FLAO</name>
<evidence type="ECO:0000313" key="6">
    <source>
        <dbReference type="EMBL" id="GAA4136845.1"/>
    </source>
</evidence>
<dbReference type="EMBL" id="BAABAO010000013">
    <property type="protein sequence ID" value="GAA4136845.1"/>
    <property type="molecule type" value="Genomic_DNA"/>
</dbReference>
<dbReference type="Pfam" id="PF02646">
    <property type="entry name" value="RmuC"/>
    <property type="match status" value="1"/>
</dbReference>
<reference evidence="7" key="1">
    <citation type="journal article" date="2019" name="Int. J. Syst. Evol. Microbiol.">
        <title>The Global Catalogue of Microorganisms (GCM) 10K type strain sequencing project: providing services to taxonomists for standard genome sequencing and annotation.</title>
        <authorList>
            <consortium name="The Broad Institute Genomics Platform"/>
            <consortium name="The Broad Institute Genome Sequencing Center for Infectious Disease"/>
            <person name="Wu L."/>
            <person name="Ma J."/>
        </authorList>
    </citation>
    <scope>NUCLEOTIDE SEQUENCE [LARGE SCALE GENOMIC DNA]</scope>
    <source>
        <strain evidence="7">JCM 17386</strain>
    </source>
</reference>
<sequence>MIIYKKPNQNKDLKDELAKYVLEFGKIDQLIRSEFSTNRDEAQKNSRETREELANSFKIFGETLTKNITDLSTLQKDQFGNFSEQLQALTKNNEDRIEKLILSNEKKQTEFTEQFLKSSKTTKEELVASLKTNEEKTDKLLLLFDQKTKELNDQLNTSAKENRDEQVKSLKSFEEQFTQNVKGFNELQKQKFDELILKQEQLKSETELKLEKIRETVEQKLQILQEENGKKLEEMRNTVDEKLQATVEKRFDASFKIISDRLELVHKGLGEMQTLAVGVGDLKKVLTNVKTRGNFGEIQLGAILEQILSPEQFEYNRIVKNGTQERVEYVVKLPGQNEDNTPLYLPIDSKFPNEDYQRLLEAYDNVGAIEAKDLEAINRQFENAIRKNAKDISDKYINPPVTTDFAIMFVPTEGLYAEVLRRTGLFERLQREFKIIVVGPTNLVAFLSSLNMGFRTLAIQKRSSEVWQILGAVKTEFGKFGTMLDKTKKKLQEATNTIDSAGTRSRAIERHLRKVELLPQNEAVELIGDALKLDIEDILEEAKDNSIDESE</sequence>
<evidence type="ECO:0000256" key="3">
    <source>
        <dbReference type="ARBA" id="ARBA00023054"/>
    </source>
</evidence>
<keyword evidence="4" id="KW-0233">DNA recombination</keyword>
<comment type="similarity">
    <text evidence="2">Belongs to the RmuC family.</text>
</comment>
<protein>
    <submittedName>
        <fullName evidence="6">DNA recombination protein RmuC</fullName>
    </submittedName>
</protein>
<gene>
    <name evidence="6" type="primary">rmuC</name>
    <name evidence="6" type="ORF">GCM10022250_33950</name>
</gene>
<proteinExistence type="inferred from homology"/>
<comment type="function">
    <text evidence="1">Involved in DNA recombination.</text>
</comment>
<evidence type="ECO:0000256" key="1">
    <source>
        <dbReference type="ARBA" id="ARBA00003416"/>
    </source>
</evidence>
<dbReference type="Proteomes" id="UP001501333">
    <property type="component" value="Unassembled WGS sequence"/>
</dbReference>
<dbReference type="InterPro" id="IPR003798">
    <property type="entry name" value="DNA_recombination_RmuC"/>
</dbReference>
<feature type="coiled-coil region" evidence="5">
    <location>
        <begin position="156"/>
        <end position="241"/>
    </location>
</feature>
<evidence type="ECO:0000256" key="5">
    <source>
        <dbReference type="SAM" id="Coils"/>
    </source>
</evidence>
<accession>A0ABP7YIY2</accession>